<comment type="similarity">
    <text evidence="2">Belongs to the MscS (TC 1.A.23) family.</text>
</comment>
<comment type="subcellular location">
    <subcellularLocation>
        <location evidence="1">Membrane</location>
        <topology evidence="1">Multi-pass membrane protein</topology>
    </subcellularLocation>
</comment>
<dbReference type="SUPFAM" id="SSF82861">
    <property type="entry name" value="Mechanosensitive channel protein MscS (YggB), transmembrane region"/>
    <property type="match status" value="1"/>
</dbReference>
<dbReference type="Gene3D" id="2.30.30.60">
    <property type="match status" value="1"/>
</dbReference>
<reference evidence="8" key="1">
    <citation type="journal article" date="2020" name="Int. J. Syst. Evol. Microbiol.">
        <title>Aquipluma nitroreducens gen. nov. sp. nov., a novel facultatively anaerobic bacterium isolated from a freshwater lake.</title>
        <authorList>
            <person name="Watanabe M."/>
            <person name="Kojima H."/>
            <person name="Fukui M."/>
        </authorList>
    </citation>
    <scope>NUCLEOTIDE SEQUENCE</scope>
    <source>
        <strain evidence="8">MeG22</strain>
    </source>
</reference>
<dbReference type="InterPro" id="IPR011014">
    <property type="entry name" value="MscS_channel_TM-2"/>
</dbReference>
<organism evidence="8 9">
    <name type="scientific">Aquipluma nitroreducens</name>
    <dbReference type="NCBI Taxonomy" id="2010828"/>
    <lineage>
        <taxon>Bacteria</taxon>
        <taxon>Pseudomonadati</taxon>
        <taxon>Bacteroidota</taxon>
        <taxon>Bacteroidia</taxon>
        <taxon>Marinilabiliales</taxon>
        <taxon>Prolixibacteraceae</taxon>
        <taxon>Aquipluma</taxon>
    </lineage>
</organism>
<dbReference type="InterPro" id="IPR010920">
    <property type="entry name" value="LSM_dom_sf"/>
</dbReference>
<evidence type="ECO:0000259" key="7">
    <source>
        <dbReference type="Pfam" id="PF00924"/>
    </source>
</evidence>
<proteinExistence type="inferred from homology"/>
<dbReference type="GO" id="GO:0008381">
    <property type="term" value="F:mechanosensitive monoatomic ion channel activity"/>
    <property type="evidence" value="ECO:0007669"/>
    <property type="project" value="UniProtKB-ARBA"/>
</dbReference>
<evidence type="ECO:0000256" key="5">
    <source>
        <dbReference type="ARBA" id="ARBA00023136"/>
    </source>
</evidence>
<evidence type="ECO:0000256" key="3">
    <source>
        <dbReference type="ARBA" id="ARBA00022692"/>
    </source>
</evidence>
<evidence type="ECO:0000256" key="1">
    <source>
        <dbReference type="ARBA" id="ARBA00004141"/>
    </source>
</evidence>
<evidence type="ECO:0000256" key="4">
    <source>
        <dbReference type="ARBA" id="ARBA00022989"/>
    </source>
</evidence>
<evidence type="ECO:0000313" key="9">
    <source>
        <dbReference type="Proteomes" id="UP001193389"/>
    </source>
</evidence>
<dbReference type="AlphaFoldDB" id="A0A5K7S796"/>
<dbReference type="Pfam" id="PF00924">
    <property type="entry name" value="MS_channel_2nd"/>
    <property type="match status" value="1"/>
</dbReference>
<accession>A0A5K7S796</accession>
<protein>
    <submittedName>
        <fullName evidence="8">MscS Mechanosensitive ion channel</fullName>
    </submittedName>
</protein>
<feature type="transmembrane region" description="Helical" evidence="6">
    <location>
        <begin position="116"/>
        <end position="139"/>
    </location>
</feature>
<name>A0A5K7S796_9BACT</name>
<dbReference type="PANTHER" id="PTHR30566">
    <property type="entry name" value="YNAI-RELATED MECHANOSENSITIVE ION CHANNEL"/>
    <property type="match status" value="1"/>
</dbReference>
<feature type="transmembrane region" description="Helical" evidence="6">
    <location>
        <begin position="145"/>
        <end position="164"/>
    </location>
</feature>
<dbReference type="SUPFAM" id="SSF50182">
    <property type="entry name" value="Sm-like ribonucleoproteins"/>
    <property type="match status" value="1"/>
</dbReference>
<feature type="domain" description="Mechanosensitive ion channel MscS" evidence="7">
    <location>
        <begin position="168"/>
        <end position="233"/>
    </location>
</feature>
<evidence type="ECO:0000256" key="6">
    <source>
        <dbReference type="SAM" id="Phobius"/>
    </source>
</evidence>
<dbReference type="InterPro" id="IPR023408">
    <property type="entry name" value="MscS_beta-dom_sf"/>
</dbReference>
<gene>
    <name evidence="8" type="ORF">AQPE_1343</name>
</gene>
<keyword evidence="9" id="KW-1185">Reference proteome</keyword>
<keyword evidence="5 6" id="KW-0472">Membrane</keyword>
<dbReference type="EMBL" id="AP018694">
    <property type="protein sequence ID" value="BBE17194.1"/>
    <property type="molecule type" value="Genomic_DNA"/>
</dbReference>
<dbReference type="GO" id="GO:0016020">
    <property type="term" value="C:membrane"/>
    <property type="evidence" value="ECO:0007669"/>
    <property type="project" value="UniProtKB-SubCell"/>
</dbReference>
<evidence type="ECO:0000256" key="2">
    <source>
        <dbReference type="ARBA" id="ARBA00008017"/>
    </source>
</evidence>
<dbReference type="PANTHER" id="PTHR30566:SF25">
    <property type="entry name" value="INNER MEMBRANE PROTEIN"/>
    <property type="match status" value="1"/>
</dbReference>
<feature type="transmembrane region" description="Helical" evidence="6">
    <location>
        <begin position="6"/>
        <end position="21"/>
    </location>
</feature>
<keyword evidence="3 6" id="KW-0812">Transmembrane</keyword>
<dbReference type="Gene3D" id="1.10.287.1260">
    <property type="match status" value="1"/>
</dbReference>
<keyword evidence="4 6" id="KW-1133">Transmembrane helix</keyword>
<sequence length="341" mass="39225">MVVVIVVFLFAYFLIYKRLKIYTRKTVNQWDDFVLDVFKIPLLWILVWIMIKSFAHLFLKDLTFFKYLIHVNNIVLILSVGWLLIKFVKLGAYLLNKKLDVKASDNLHARRRLTQLTVFQNIADTVIVILTISVVLMTFDGAKAVGTSILASAGVAGLIVGFAAQKSIGMFLAGIQIAITQPISLDDVVIVEGEWGRIEEITLTYVVVKIWDERRLMLPVNYFLEKPFQNWTRSSADIMGTVFFYVGYDLPVQSIRDFVPTILKGNPNWDERVFNVQITNTNELYKEMRILVSSGDASKNWDLRVEVREKVIDFIQANYPDCFAKVRLNHNNKLAFQAKDE</sequence>
<dbReference type="InterPro" id="IPR006685">
    <property type="entry name" value="MscS_channel_2nd"/>
</dbReference>
<dbReference type="KEGG" id="anf:AQPE_1343"/>
<dbReference type="Proteomes" id="UP001193389">
    <property type="component" value="Chromosome"/>
</dbReference>
<evidence type="ECO:0000313" key="8">
    <source>
        <dbReference type="EMBL" id="BBE17194.1"/>
    </source>
</evidence>
<feature type="transmembrane region" description="Helical" evidence="6">
    <location>
        <begin position="71"/>
        <end position="95"/>
    </location>
</feature>